<gene>
    <name evidence="2" type="ORF">RJ640_019483</name>
</gene>
<evidence type="ECO:0000313" key="2">
    <source>
        <dbReference type="EMBL" id="KAK2989900.1"/>
    </source>
</evidence>
<evidence type="ECO:0000313" key="3">
    <source>
        <dbReference type="Proteomes" id="UP001187471"/>
    </source>
</evidence>
<proteinExistence type="predicted"/>
<organism evidence="2 3">
    <name type="scientific">Escallonia rubra</name>
    <dbReference type="NCBI Taxonomy" id="112253"/>
    <lineage>
        <taxon>Eukaryota</taxon>
        <taxon>Viridiplantae</taxon>
        <taxon>Streptophyta</taxon>
        <taxon>Embryophyta</taxon>
        <taxon>Tracheophyta</taxon>
        <taxon>Spermatophyta</taxon>
        <taxon>Magnoliopsida</taxon>
        <taxon>eudicotyledons</taxon>
        <taxon>Gunneridae</taxon>
        <taxon>Pentapetalae</taxon>
        <taxon>asterids</taxon>
        <taxon>campanulids</taxon>
        <taxon>Escalloniales</taxon>
        <taxon>Escalloniaceae</taxon>
        <taxon>Escallonia</taxon>
    </lineage>
</organism>
<dbReference type="AlphaFoldDB" id="A0AA88RV23"/>
<sequence>GIAELLEELAARGIRDGEVGEAAVAMYVALVTKNCSAWTEWWRGIPGNLRCKNGKGAYAKFQFTSNEKAKHIISMAKQKCLNYGPHRKPLQAYANDMVIVKQTDIVKQTFDHCMEQIEHNKRTLFYLGQEYKLELSCKNIWQIEQRRKYGRPATFFLIQIKFTAVSSFSPNLLFEKERTKEGGSSKSESVTPAKFFTNFHAQLAIWFAIHTKYRFSLMSCLSLYLTGAPRIYECHINTQSYFKEIPDDQWVRATDFSPSHSIGQSSASYLEIPHGVNIPKFLEISAESKESVSKFNLEAGFTYTRNLDLVSIHGCFPGLELDEELFKLVAPEGIDVVLVERALERLFHSTDYCHENRQGGSVSNTKRTAHLSNYTRDLLLPWMLDVYLFAGS</sequence>
<name>A0AA88RV23_9ASTE</name>
<comment type="caution">
    <text evidence="2">The sequence shown here is derived from an EMBL/GenBank/DDBJ whole genome shotgun (WGS) entry which is preliminary data.</text>
</comment>
<dbReference type="EMBL" id="JAVXUO010000687">
    <property type="protein sequence ID" value="KAK2989900.1"/>
    <property type="molecule type" value="Genomic_DNA"/>
</dbReference>
<dbReference type="Pfam" id="PF24823">
    <property type="entry name" value="PH_RDR2"/>
    <property type="match status" value="1"/>
</dbReference>
<accession>A0AA88RV23</accession>
<dbReference type="InterPro" id="IPR057590">
    <property type="entry name" value="PH_RDR1/2-like"/>
</dbReference>
<protein>
    <recommendedName>
        <fullName evidence="1">RDR1/2-like PH-like domain-containing protein</fullName>
    </recommendedName>
</protein>
<feature type="domain" description="RDR1/2-like PH-like" evidence="1">
    <location>
        <begin position="217"/>
        <end position="295"/>
    </location>
</feature>
<keyword evidence="3" id="KW-1185">Reference proteome</keyword>
<evidence type="ECO:0000259" key="1">
    <source>
        <dbReference type="Pfam" id="PF24823"/>
    </source>
</evidence>
<feature type="non-terminal residue" evidence="2">
    <location>
        <position position="392"/>
    </location>
</feature>
<dbReference type="Proteomes" id="UP001187471">
    <property type="component" value="Unassembled WGS sequence"/>
</dbReference>
<reference evidence="2" key="1">
    <citation type="submission" date="2022-12" db="EMBL/GenBank/DDBJ databases">
        <title>Draft genome assemblies for two species of Escallonia (Escalloniales).</title>
        <authorList>
            <person name="Chanderbali A."/>
            <person name="Dervinis C."/>
            <person name="Anghel I."/>
            <person name="Soltis D."/>
            <person name="Soltis P."/>
            <person name="Zapata F."/>
        </authorList>
    </citation>
    <scope>NUCLEOTIDE SEQUENCE</scope>
    <source>
        <strain evidence="2">UCBG92.1500</strain>
        <tissue evidence="2">Leaf</tissue>
    </source>
</reference>